<dbReference type="AlphaFoldDB" id="A0A951Q0I9"/>
<evidence type="ECO:0000256" key="1">
    <source>
        <dbReference type="SAM" id="MobiDB-lite"/>
    </source>
</evidence>
<sequence>MAKANPISVQKYLKGVDYPATTEELIQHAQEQGADEEVLSILEQLPEDEEFESPTELSEAIGELE</sequence>
<gene>
    <name evidence="2" type="ORF">KME32_16315</name>
</gene>
<feature type="region of interest" description="Disordered" evidence="1">
    <location>
        <begin position="44"/>
        <end position="65"/>
    </location>
</feature>
<reference evidence="2" key="2">
    <citation type="journal article" date="2022" name="Microbiol. Resour. Announc.">
        <title>Metagenome Sequencing to Explore Phylogenomics of Terrestrial Cyanobacteria.</title>
        <authorList>
            <person name="Ward R.D."/>
            <person name="Stajich J.E."/>
            <person name="Johansen J.R."/>
            <person name="Huntemann M."/>
            <person name="Clum A."/>
            <person name="Foster B."/>
            <person name="Foster B."/>
            <person name="Roux S."/>
            <person name="Palaniappan K."/>
            <person name="Varghese N."/>
            <person name="Mukherjee S."/>
            <person name="Reddy T.B.K."/>
            <person name="Daum C."/>
            <person name="Copeland A."/>
            <person name="Chen I.A."/>
            <person name="Ivanova N.N."/>
            <person name="Kyrpides N.C."/>
            <person name="Shapiro N."/>
            <person name="Eloe-Fadrosh E.A."/>
            <person name="Pietrasiak N."/>
        </authorList>
    </citation>
    <scope>NUCLEOTIDE SEQUENCE</scope>
    <source>
        <strain evidence="2">JT2-VF2</strain>
    </source>
</reference>
<evidence type="ECO:0000313" key="2">
    <source>
        <dbReference type="EMBL" id="MBW4562678.1"/>
    </source>
</evidence>
<comment type="caution">
    <text evidence="2">The sequence shown here is derived from an EMBL/GenBank/DDBJ whole genome shotgun (WGS) entry which is preliminary data.</text>
</comment>
<accession>A0A951Q0I9</accession>
<dbReference type="Pfam" id="PF11387">
    <property type="entry name" value="DUF2795"/>
    <property type="match status" value="1"/>
</dbReference>
<name>A0A951Q0I9_9NOST</name>
<reference evidence="2" key="1">
    <citation type="submission" date="2021-05" db="EMBL/GenBank/DDBJ databases">
        <authorList>
            <person name="Pietrasiak N."/>
            <person name="Ward R."/>
            <person name="Stajich J.E."/>
            <person name="Kurbessoian T."/>
        </authorList>
    </citation>
    <scope>NUCLEOTIDE SEQUENCE</scope>
    <source>
        <strain evidence="2">JT2-VF2</strain>
    </source>
</reference>
<organism evidence="2 3">
    <name type="scientific">Mojavia pulchra JT2-VF2</name>
    <dbReference type="NCBI Taxonomy" id="287848"/>
    <lineage>
        <taxon>Bacteria</taxon>
        <taxon>Bacillati</taxon>
        <taxon>Cyanobacteriota</taxon>
        <taxon>Cyanophyceae</taxon>
        <taxon>Nostocales</taxon>
        <taxon>Nostocaceae</taxon>
    </lineage>
</organism>
<dbReference type="Proteomes" id="UP000715781">
    <property type="component" value="Unassembled WGS sequence"/>
</dbReference>
<proteinExistence type="predicted"/>
<protein>
    <submittedName>
        <fullName evidence="2">DUF2795 domain-containing protein</fullName>
    </submittedName>
</protein>
<dbReference type="InterPro" id="IPR021527">
    <property type="entry name" value="DUF2795"/>
</dbReference>
<dbReference type="EMBL" id="JAHHHN010000008">
    <property type="protein sequence ID" value="MBW4562678.1"/>
    <property type="molecule type" value="Genomic_DNA"/>
</dbReference>
<evidence type="ECO:0000313" key="3">
    <source>
        <dbReference type="Proteomes" id="UP000715781"/>
    </source>
</evidence>